<dbReference type="EMBL" id="LR796483">
    <property type="protein sequence ID" value="CAB4148024.1"/>
    <property type="molecule type" value="Genomic_DNA"/>
</dbReference>
<organism evidence="1">
    <name type="scientific">uncultured Caudovirales phage</name>
    <dbReference type="NCBI Taxonomy" id="2100421"/>
    <lineage>
        <taxon>Viruses</taxon>
        <taxon>Duplodnaviria</taxon>
        <taxon>Heunggongvirae</taxon>
        <taxon>Uroviricota</taxon>
        <taxon>Caudoviricetes</taxon>
        <taxon>Peduoviridae</taxon>
        <taxon>Maltschvirus</taxon>
        <taxon>Maltschvirus maltsch</taxon>
    </lineage>
</organism>
<name>A0A6J5MMI0_9CAUD</name>
<reference evidence="1" key="1">
    <citation type="submission" date="2020-04" db="EMBL/GenBank/DDBJ databases">
        <authorList>
            <person name="Chiriac C."/>
            <person name="Salcher M."/>
            <person name="Ghai R."/>
            <person name="Kavagutti S V."/>
        </authorList>
    </citation>
    <scope>NUCLEOTIDE SEQUENCE</scope>
</reference>
<sequence length="128" mass="14152">MQNSSFNDLIGLPCQWGAAPWSGKTDCFQLACEVRRRLGLSDYANRFEWVYELYSESTFPNGLLVRWMLENGVRTRQPVIGTVVLLPAAIGSALGTIVEDGALFLSPGGMVVKAPLPGNIGHYFWMNQ</sequence>
<accession>A0A6J5MMI0</accession>
<protein>
    <submittedName>
        <fullName evidence="1">Uncharacterized protein</fullName>
    </submittedName>
</protein>
<gene>
    <name evidence="1" type="ORF">UFOVP431_83</name>
</gene>
<evidence type="ECO:0000313" key="1">
    <source>
        <dbReference type="EMBL" id="CAB4148024.1"/>
    </source>
</evidence>
<proteinExistence type="predicted"/>